<accession>A0A415E8U4</accession>
<evidence type="ECO:0000313" key="10">
    <source>
        <dbReference type="Proteomes" id="UP000284841"/>
    </source>
</evidence>
<comment type="similarity">
    <text evidence="7">Belongs to the binding-protein-dependent transport system permease family.</text>
</comment>
<dbReference type="RefSeq" id="WP_118334146.1">
    <property type="nucleotide sequence ID" value="NZ_AP025567.1"/>
</dbReference>
<evidence type="ECO:0000313" key="9">
    <source>
        <dbReference type="EMBL" id="RHJ90015.1"/>
    </source>
</evidence>
<dbReference type="GO" id="GO:0005886">
    <property type="term" value="C:plasma membrane"/>
    <property type="evidence" value="ECO:0007669"/>
    <property type="project" value="UniProtKB-SubCell"/>
</dbReference>
<dbReference type="InterPro" id="IPR000515">
    <property type="entry name" value="MetI-like"/>
</dbReference>
<dbReference type="OrthoDB" id="9797852at2"/>
<name>A0A415E8U4_9FIRM</name>
<sequence>MNDVWKMIRHSTRTAKFGLVVVAVWIVVAVLAPILAPYGMNDIDVAQRLAPPCWMEGGSMDHIFGTDQLGRDVLTRLIYGSRISLIVGIVAGIVGLVIGVILGLLAGYFGGWIDVVISRMIDVMLAFPFIFLALLLVAALGASLTNVILVLGITGWVPYARTVRAQVLSVKEKEFVKAAHALGCSDGRIIFKQILPSVIDSAIILGTMDIGTIILSEASLTFLGLGIPPNIATWGNMIANGNDYIFSAGWLTMIPGIALLIGCISINFVGDWLRDVRDPRLRGVD</sequence>
<proteinExistence type="inferred from homology"/>
<evidence type="ECO:0000256" key="7">
    <source>
        <dbReference type="RuleBase" id="RU363032"/>
    </source>
</evidence>
<comment type="subcellular location">
    <subcellularLocation>
        <location evidence="1 7">Cell membrane</location>
        <topology evidence="1 7">Multi-pass membrane protein</topology>
    </subcellularLocation>
</comment>
<feature type="transmembrane region" description="Helical" evidence="7">
    <location>
        <begin position="129"/>
        <end position="157"/>
    </location>
</feature>
<evidence type="ECO:0000259" key="8">
    <source>
        <dbReference type="PROSITE" id="PS50928"/>
    </source>
</evidence>
<feature type="domain" description="ABC transmembrane type-1" evidence="8">
    <location>
        <begin position="81"/>
        <end position="270"/>
    </location>
</feature>
<keyword evidence="3" id="KW-1003">Cell membrane</keyword>
<dbReference type="Pfam" id="PF00528">
    <property type="entry name" value="BPD_transp_1"/>
    <property type="match status" value="1"/>
</dbReference>
<dbReference type="SUPFAM" id="SSF161098">
    <property type="entry name" value="MetI-like"/>
    <property type="match status" value="1"/>
</dbReference>
<keyword evidence="6 7" id="KW-0472">Membrane</keyword>
<dbReference type="EMBL" id="QRMS01000001">
    <property type="protein sequence ID" value="RHJ90015.1"/>
    <property type="molecule type" value="Genomic_DNA"/>
</dbReference>
<dbReference type="InterPro" id="IPR050366">
    <property type="entry name" value="BP-dependent_transpt_permease"/>
</dbReference>
<feature type="transmembrane region" description="Helical" evidence="7">
    <location>
        <begin position="245"/>
        <end position="270"/>
    </location>
</feature>
<keyword evidence="5 7" id="KW-1133">Transmembrane helix</keyword>
<organism evidence="9 10">
    <name type="scientific">Emergencia timonensis</name>
    <dbReference type="NCBI Taxonomy" id="1776384"/>
    <lineage>
        <taxon>Bacteria</taxon>
        <taxon>Bacillati</taxon>
        <taxon>Bacillota</taxon>
        <taxon>Clostridia</taxon>
        <taxon>Peptostreptococcales</taxon>
        <taxon>Anaerovoracaceae</taxon>
        <taxon>Emergencia</taxon>
    </lineage>
</organism>
<dbReference type="AlphaFoldDB" id="A0A415E8U4"/>
<evidence type="ECO:0000256" key="2">
    <source>
        <dbReference type="ARBA" id="ARBA00022448"/>
    </source>
</evidence>
<evidence type="ECO:0000256" key="6">
    <source>
        <dbReference type="ARBA" id="ARBA00023136"/>
    </source>
</evidence>
<dbReference type="PROSITE" id="PS50928">
    <property type="entry name" value="ABC_TM1"/>
    <property type="match status" value="1"/>
</dbReference>
<dbReference type="Proteomes" id="UP000284841">
    <property type="component" value="Unassembled WGS sequence"/>
</dbReference>
<dbReference type="InterPro" id="IPR035906">
    <property type="entry name" value="MetI-like_sf"/>
</dbReference>
<evidence type="ECO:0000256" key="4">
    <source>
        <dbReference type="ARBA" id="ARBA00022692"/>
    </source>
</evidence>
<dbReference type="PANTHER" id="PTHR43386:SF1">
    <property type="entry name" value="D,D-DIPEPTIDE TRANSPORT SYSTEM PERMEASE PROTEIN DDPC-RELATED"/>
    <property type="match status" value="1"/>
</dbReference>
<keyword evidence="2 7" id="KW-0813">Transport</keyword>
<dbReference type="PANTHER" id="PTHR43386">
    <property type="entry name" value="OLIGOPEPTIDE TRANSPORT SYSTEM PERMEASE PROTEIN APPC"/>
    <property type="match status" value="1"/>
</dbReference>
<dbReference type="CDD" id="cd06261">
    <property type="entry name" value="TM_PBP2"/>
    <property type="match status" value="1"/>
</dbReference>
<keyword evidence="4 7" id="KW-0812">Transmembrane</keyword>
<protein>
    <submittedName>
        <fullName evidence="9">ABC transporter permease</fullName>
    </submittedName>
</protein>
<dbReference type="Gene3D" id="1.10.3720.10">
    <property type="entry name" value="MetI-like"/>
    <property type="match status" value="1"/>
</dbReference>
<dbReference type="GO" id="GO:0055085">
    <property type="term" value="P:transmembrane transport"/>
    <property type="evidence" value="ECO:0007669"/>
    <property type="project" value="InterPro"/>
</dbReference>
<comment type="caution">
    <text evidence="9">The sequence shown here is derived from an EMBL/GenBank/DDBJ whole genome shotgun (WGS) entry which is preliminary data.</text>
</comment>
<dbReference type="InterPro" id="IPR025966">
    <property type="entry name" value="OppC_N"/>
</dbReference>
<feature type="transmembrane region" description="Helical" evidence="7">
    <location>
        <begin position="17"/>
        <end position="38"/>
    </location>
</feature>
<dbReference type="Pfam" id="PF12911">
    <property type="entry name" value="OppC_N"/>
    <property type="match status" value="1"/>
</dbReference>
<evidence type="ECO:0000256" key="1">
    <source>
        <dbReference type="ARBA" id="ARBA00004651"/>
    </source>
</evidence>
<evidence type="ECO:0000256" key="3">
    <source>
        <dbReference type="ARBA" id="ARBA00022475"/>
    </source>
</evidence>
<gene>
    <name evidence="9" type="ORF">DW099_05550</name>
</gene>
<keyword evidence="10" id="KW-1185">Reference proteome</keyword>
<dbReference type="STRING" id="1776384.GCA_900086585_03409"/>
<evidence type="ECO:0000256" key="5">
    <source>
        <dbReference type="ARBA" id="ARBA00022989"/>
    </source>
</evidence>
<feature type="transmembrane region" description="Helical" evidence="7">
    <location>
        <begin position="85"/>
        <end position="109"/>
    </location>
</feature>
<reference evidence="9 10" key="1">
    <citation type="submission" date="2018-08" db="EMBL/GenBank/DDBJ databases">
        <title>A genome reference for cultivated species of the human gut microbiota.</title>
        <authorList>
            <person name="Zou Y."/>
            <person name="Xue W."/>
            <person name="Luo G."/>
        </authorList>
    </citation>
    <scope>NUCLEOTIDE SEQUENCE [LARGE SCALE GENOMIC DNA]</scope>
    <source>
        <strain evidence="9 10">AM07-24</strain>
    </source>
</reference>